<evidence type="ECO:0000313" key="1">
    <source>
        <dbReference type="EMBL" id="GAA3225267.1"/>
    </source>
</evidence>
<protein>
    <recommendedName>
        <fullName evidence="3">FXSXX-COOH protein</fullName>
    </recommendedName>
</protein>
<gene>
    <name evidence="1" type="ORF">GCM10010468_52800</name>
</gene>
<sequence length="58" mass="6376">MPTQQSLHADHVDFLSLDPTGLDTSNLSPVLADLLLQTAEARFAGFNSYLPRIPRPLN</sequence>
<comment type="caution">
    <text evidence="1">The sequence shown here is derived from an EMBL/GenBank/DDBJ whole genome shotgun (WGS) entry which is preliminary data.</text>
</comment>
<evidence type="ECO:0000313" key="2">
    <source>
        <dbReference type="Proteomes" id="UP001501237"/>
    </source>
</evidence>
<reference evidence="2" key="1">
    <citation type="journal article" date="2019" name="Int. J. Syst. Evol. Microbiol.">
        <title>The Global Catalogue of Microorganisms (GCM) 10K type strain sequencing project: providing services to taxonomists for standard genome sequencing and annotation.</title>
        <authorList>
            <consortium name="The Broad Institute Genomics Platform"/>
            <consortium name="The Broad Institute Genome Sequencing Center for Infectious Disease"/>
            <person name="Wu L."/>
            <person name="Ma J."/>
        </authorList>
    </citation>
    <scope>NUCLEOTIDE SEQUENCE [LARGE SCALE GENOMIC DNA]</scope>
    <source>
        <strain evidence="2">JCM 9377</strain>
    </source>
</reference>
<name>A0ABP6QG75_9ACTN</name>
<dbReference type="Proteomes" id="UP001501237">
    <property type="component" value="Unassembled WGS sequence"/>
</dbReference>
<accession>A0ABP6QG75</accession>
<keyword evidence="2" id="KW-1185">Reference proteome</keyword>
<proteinExistence type="predicted"/>
<dbReference type="EMBL" id="BAAAUV010000015">
    <property type="protein sequence ID" value="GAA3225267.1"/>
    <property type="molecule type" value="Genomic_DNA"/>
</dbReference>
<dbReference type="RefSeq" id="WP_344833276.1">
    <property type="nucleotide sequence ID" value="NZ_BAAAUV010000015.1"/>
</dbReference>
<organism evidence="1 2">
    <name type="scientific">Actinocorallia longicatena</name>
    <dbReference type="NCBI Taxonomy" id="111803"/>
    <lineage>
        <taxon>Bacteria</taxon>
        <taxon>Bacillati</taxon>
        <taxon>Actinomycetota</taxon>
        <taxon>Actinomycetes</taxon>
        <taxon>Streptosporangiales</taxon>
        <taxon>Thermomonosporaceae</taxon>
        <taxon>Actinocorallia</taxon>
    </lineage>
</organism>
<evidence type="ECO:0008006" key="3">
    <source>
        <dbReference type="Google" id="ProtNLM"/>
    </source>
</evidence>